<reference evidence="2 3" key="1">
    <citation type="submission" date="2024-04" db="EMBL/GenBank/DDBJ databases">
        <title>Phyllosticta paracitricarpa is synonymous to the EU quarantine fungus P. citricarpa based on phylogenomic analyses.</title>
        <authorList>
            <consortium name="Lawrence Berkeley National Laboratory"/>
            <person name="Van Ingen-Buijs V.A."/>
            <person name="Van Westerhoven A.C."/>
            <person name="Haridas S."/>
            <person name="Skiadas P."/>
            <person name="Martin F."/>
            <person name="Groenewald J.Z."/>
            <person name="Crous P.W."/>
            <person name="Seidl M.F."/>
        </authorList>
    </citation>
    <scope>NUCLEOTIDE SEQUENCE [LARGE SCALE GENOMIC DNA]</scope>
    <source>
        <strain evidence="2 3">CBS 123371</strain>
    </source>
</reference>
<protein>
    <recommendedName>
        <fullName evidence="4">F-box domain-containing protein</fullName>
    </recommendedName>
</protein>
<gene>
    <name evidence="2" type="ORF">IWZ03DRAFT_36633</name>
</gene>
<dbReference type="Proteomes" id="UP001363622">
    <property type="component" value="Unassembled WGS sequence"/>
</dbReference>
<evidence type="ECO:0000256" key="1">
    <source>
        <dbReference type="SAM" id="MobiDB-lite"/>
    </source>
</evidence>
<dbReference type="EMBL" id="JBBPHU010000001">
    <property type="protein sequence ID" value="KAK7524910.1"/>
    <property type="molecule type" value="Genomic_DNA"/>
</dbReference>
<evidence type="ECO:0000313" key="2">
    <source>
        <dbReference type="EMBL" id="KAK7524910.1"/>
    </source>
</evidence>
<feature type="region of interest" description="Disordered" evidence="1">
    <location>
        <begin position="1"/>
        <end position="22"/>
    </location>
</feature>
<name>A0ABR1L2V3_9PEZI</name>
<evidence type="ECO:0008006" key="4">
    <source>
        <dbReference type="Google" id="ProtNLM"/>
    </source>
</evidence>
<sequence length="415" mass="46604">MDASLVQSPEAPSSPQQSPTRTSFSLLGDLPVELVYELIPHLTDESKLFLSLTNTAFRSYVGELPFVSQQRLEFLQILVRNYPALIVCHDCLQLHKRDQSLDRPFNSPDWVELKSFCLRQRFFYGYPVAMSYVQIQLVMDRHLLSPAHGVPLSALVLPPQFRFLRPGNPTQNHAKLENEPRIVNGELIIKGRFTEWREDGDMAAFGAAVGGWPSFCPHVACGNPPFREPGGLLPSSDCEGIEREMPDLASFDFANFASPGLVGTVRGCAFCCTDYQTVIHNCGNEGRGWRVEIFAWQCFGAGRDQFDDKWLALIDEWQIQKKNPGTRVEHVAGSVRDAFEGAQRQVPLEKLECEEPDWDAPEEEVWDVVETGAMVGNWHDSEESVEGDESDSDWETVNDEVSGEESETESTESAE</sequence>
<feature type="region of interest" description="Disordered" evidence="1">
    <location>
        <begin position="374"/>
        <end position="415"/>
    </location>
</feature>
<feature type="compositionally biased region" description="Low complexity" evidence="1">
    <location>
        <begin position="7"/>
        <end position="19"/>
    </location>
</feature>
<evidence type="ECO:0000313" key="3">
    <source>
        <dbReference type="Proteomes" id="UP001363622"/>
    </source>
</evidence>
<comment type="caution">
    <text evidence="2">The sequence shown here is derived from an EMBL/GenBank/DDBJ whole genome shotgun (WGS) entry which is preliminary data.</text>
</comment>
<keyword evidence="3" id="KW-1185">Reference proteome</keyword>
<feature type="compositionally biased region" description="Acidic residues" evidence="1">
    <location>
        <begin position="383"/>
        <end position="415"/>
    </location>
</feature>
<proteinExistence type="predicted"/>
<accession>A0ABR1L2V3</accession>
<organism evidence="2 3">
    <name type="scientific">Phyllosticta citriasiana</name>
    <dbReference type="NCBI Taxonomy" id="595635"/>
    <lineage>
        <taxon>Eukaryota</taxon>
        <taxon>Fungi</taxon>
        <taxon>Dikarya</taxon>
        <taxon>Ascomycota</taxon>
        <taxon>Pezizomycotina</taxon>
        <taxon>Dothideomycetes</taxon>
        <taxon>Dothideomycetes incertae sedis</taxon>
        <taxon>Botryosphaeriales</taxon>
        <taxon>Phyllostictaceae</taxon>
        <taxon>Phyllosticta</taxon>
    </lineage>
</organism>